<dbReference type="PANTHER" id="PTHR34595:SF7">
    <property type="entry name" value="SLL1039 PROTEIN"/>
    <property type="match status" value="1"/>
</dbReference>
<dbReference type="Proteomes" id="UP000005324">
    <property type="component" value="Unassembled WGS sequence"/>
</dbReference>
<organism evidence="2 3">
    <name type="scientific">Pseudoroseomonas cervicalis ATCC 49957</name>
    <dbReference type="NCBI Taxonomy" id="525371"/>
    <lineage>
        <taxon>Bacteria</taxon>
        <taxon>Pseudomonadati</taxon>
        <taxon>Pseudomonadota</taxon>
        <taxon>Alphaproteobacteria</taxon>
        <taxon>Acetobacterales</taxon>
        <taxon>Roseomonadaceae</taxon>
        <taxon>Roseomonas</taxon>
    </lineage>
</organism>
<dbReference type="InterPro" id="IPR051680">
    <property type="entry name" value="ATP-dep_Glu-Cys_Ligase-2"/>
</dbReference>
<dbReference type="OrthoDB" id="9803532at2"/>
<gene>
    <name evidence="2" type="ORF">HMPREF0731_3495</name>
</gene>
<keyword evidence="3" id="KW-1185">Reference proteome</keyword>
<protein>
    <recommendedName>
        <fullName evidence="1">DUF403 domain-containing protein</fullName>
    </recommendedName>
</protein>
<dbReference type="AlphaFoldDB" id="D5RQY3"/>
<feature type="domain" description="DUF403" evidence="1">
    <location>
        <begin position="1"/>
        <end position="311"/>
    </location>
</feature>
<comment type="caution">
    <text evidence="2">The sequence shown here is derived from an EMBL/GenBank/DDBJ whole genome shotgun (WGS) entry which is preliminary data.</text>
</comment>
<dbReference type="InterPro" id="IPR007296">
    <property type="entry name" value="DUF403"/>
</dbReference>
<sequence>MLSRTADCLFWLGRYSERAGNVARGLAATLRMALLANPLSAADEEWRALMIATGCEPSFRERHPVHSQDAAVAWLALDPENPSGIAACVEAARRNARTVRTALTVDMWEAINDTWIEFRRLDSSAIKGDRLPGFLDWVRSRTLLFNGAAADTMLRDDAWRFCHLGTMLERADNTARLLDVRHAAFAADATEDAANYAQWQAVLRSVSALRAYQHVYHARLSPAHVAELLILRPELPRSLLACYRRVEQTLEQIAEANDGARGEGHRLAGALHARLRYGRVDAILEGGLHGFLTGIIDQNVLLGREIGRAYLNGRQT</sequence>
<dbReference type="PANTHER" id="PTHR34595">
    <property type="entry name" value="BLR5612 PROTEIN"/>
    <property type="match status" value="1"/>
</dbReference>
<evidence type="ECO:0000313" key="3">
    <source>
        <dbReference type="Proteomes" id="UP000005324"/>
    </source>
</evidence>
<evidence type="ECO:0000259" key="1">
    <source>
        <dbReference type="Pfam" id="PF04168"/>
    </source>
</evidence>
<name>D5RQY3_9PROT</name>
<dbReference type="Pfam" id="PF04168">
    <property type="entry name" value="Alpha-E"/>
    <property type="match status" value="1"/>
</dbReference>
<accession>D5RQY3</accession>
<dbReference type="RefSeq" id="WP_007002525.1">
    <property type="nucleotide sequence ID" value="NZ_GG770777.1"/>
</dbReference>
<dbReference type="HOGENOM" id="CLU_071567_1_0_5"/>
<proteinExistence type="predicted"/>
<evidence type="ECO:0000313" key="2">
    <source>
        <dbReference type="EMBL" id="EFH10269.1"/>
    </source>
</evidence>
<dbReference type="EMBL" id="ADVL01000679">
    <property type="protein sequence ID" value="EFH10269.1"/>
    <property type="molecule type" value="Genomic_DNA"/>
</dbReference>
<reference evidence="2 3" key="1">
    <citation type="submission" date="2010-04" db="EMBL/GenBank/DDBJ databases">
        <authorList>
            <person name="Qin X."/>
            <person name="Bachman B."/>
            <person name="Battles P."/>
            <person name="Bell A."/>
            <person name="Bess C."/>
            <person name="Bickham C."/>
            <person name="Chaboub L."/>
            <person name="Chen D."/>
            <person name="Coyle M."/>
            <person name="Deiros D.R."/>
            <person name="Dinh H."/>
            <person name="Forbes L."/>
            <person name="Fowler G."/>
            <person name="Francisco L."/>
            <person name="Fu Q."/>
            <person name="Gubbala S."/>
            <person name="Hale W."/>
            <person name="Han Y."/>
            <person name="Hemphill L."/>
            <person name="Highlander S.K."/>
            <person name="Hirani K."/>
            <person name="Hogues M."/>
            <person name="Jackson L."/>
            <person name="Jakkamsetti A."/>
            <person name="Javaid M."/>
            <person name="Jiang H."/>
            <person name="Korchina V."/>
            <person name="Kovar C."/>
            <person name="Lara F."/>
            <person name="Lee S."/>
            <person name="Mata R."/>
            <person name="Mathew T."/>
            <person name="Moen C."/>
            <person name="Morales K."/>
            <person name="Munidasa M."/>
            <person name="Nazareth L."/>
            <person name="Ngo R."/>
            <person name="Nguyen L."/>
            <person name="Okwuonu G."/>
            <person name="Ongeri F."/>
            <person name="Patil S."/>
            <person name="Petrosino J."/>
            <person name="Pham C."/>
            <person name="Pham P."/>
            <person name="Pu L.-L."/>
            <person name="Puazo M."/>
            <person name="Raj R."/>
            <person name="Reid J."/>
            <person name="Rouhana J."/>
            <person name="Saada N."/>
            <person name="Shang Y."/>
            <person name="Simmons D."/>
            <person name="Thornton R."/>
            <person name="Warren J."/>
            <person name="Weissenberger G."/>
            <person name="Zhang J."/>
            <person name="Zhang L."/>
            <person name="Zhou C."/>
            <person name="Zhu D."/>
            <person name="Muzny D."/>
            <person name="Worley K."/>
            <person name="Gibbs R."/>
        </authorList>
    </citation>
    <scope>NUCLEOTIDE SEQUENCE [LARGE SCALE GENOMIC DNA]</scope>
    <source>
        <strain evidence="2 3">ATCC 49957</strain>
    </source>
</reference>